<reference evidence="1 2" key="1">
    <citation type="journal article" date="2003" name="PLoS Biol.">
        <title>The genome sequence of Caenorhabditis briggsae: a platform for comparative genomics.</title>
        <authorList>
            <person name="Stein L.D."/>
            <person name="Bao Z."/>
            <person name="Blasiar D."/>
            <person name="Blumenthal T."/>
            <person name="Brent M.R."/>
            <person name="Chen N."/>
            <person name="Chinwalla A."/>
            <person name="Clarke L."/>
            <person name="Clee C."/>
            <person name="Coghlan A."/>
            <person name="Coulson A."/>
            <person name="D'Eustachio P."/>
            <person name="Fitch D.H."/>
            <person name="Fulton L.A."/>
            <person name="Fulton R.E."/>
            <person name="Griffiths-Jones S."/>
            <person name="Harris T.W."/>
            <person name="Hillier L.W."/>
            <person name="Kamath R."/>
            <person name="Kuwabara P.E."/>
            <person name="Mardis E.R."/>
            <person name="Marra M.A."/>
            <person name="Miner T.L."/>
            <person name="Minx P."/>
            <person name="Mullikin J.C."/>
            <person name="Plumb R.W."/>
            <person name="Rogers J."/>
            <person name="Schein J.E."/>
            <person name="Sohrmann M."/>
            <person name="Spieth J."/>
            <person name="Stajich J.E."/>
            <person name="Wei C."/>
            <person name="Willey D."/>
            <person name="Wilson R.K."/>
            <person name="Durbin R."/>
            <person name="Waterston R.H."/>
        </authorList>
    </citation>
    <scope>NUCLEOTIDE SEQUENCE [LARGE SCALE GENOMIC DNA]</scope>
    <source>
        <strain evidence="1 2">AF16</strain>
    </source>
</reference>
<proteinExistence type="predicted"/>
<evidence type="ECO:0000313" key="1">
    <source>
        <dbReference type="EMBL" id="CAR99872.1"/>
    </source>
</evidence>
<accession>B6IIZ2</accession>
<dbReference type="HOGENOM" id="CLU_2814715_0_0_1"/>
<organism evidence="1 2">
    <name type="scientific">Caenorhabditis briggsae</name>
    <dbReference type="NCBI Taxonomy" id="6238"/>
    <lineage>
        <taxon>Eukaryota</taxon>
        <taxon>Metazoa</taxon>
        <taxon>Ecdysozoa</taxon>
        <taxon>Nematoda</taxon>
        <taxon>Chromadorea</taxon>
        <taxon>Rhabditida</taxon>
        <taxon>Rhabditina</taxon>
        <taxon>Rhabditomorpha</taxon>
        <taxon>Rhabditoidea</taxon>
        <taxon>Rhabditidae</taxon>
        <taxon>Peloderinae</taxon>
        <taxon>Caenorhabditis</taxon>
    </lineage>
</organism>
<dbReference type="AlphaFoldDB" id="B6IIZ2"/>
<dbReference type="InParanoid" id="B6IIZ2"/>
<name>B6IIZ2_CAEBR</name>
<dbReference type="Proteomes" id="UP000008549">
    <property type="component" value="Unassembled WGS sequence"/>
</dbReference>
<protein>
    <submittedName>
        <fullName evidence="1">Protein CBG26237</fullName>
    </submittedName>
</protein>
<evidence type="ECO:0000313" key="2">
    <source>
        <dbReference type="Proteomes" id="UP000008549"/>
    </source>
</evidence>
<sequence length="67" mass="7560">MFQGILSNTWDPVNNHLVDAIIFKNNHKSLLEDSKSCYALRSALYVPENEIPKFDGKNCGLLGLRLP</sequence>
<dbReference type="GeneID" id="68917718"/>
<gene>
    <name evidence="1" type="ORF">CBG26237</name>
    <name evidence="1" type="ORF">CBG_26237</name>
</gene>
<keyword evidence="2" id="KW-1185">Reference proteome</keyword>
<reference evidence="1 2" key="2">
    <citation type="journal article" date="2011" name="PLoS Genet.">
        <title>Caenorhabditis briggsae recombinant inbred line genotypes reveal inter-strain incompatibility and the evolution of recombination.</title>
        <authorList>
            <person name="Ross J.A."/>
            <person name="Koboldt D.C."/>
            <person name="Staisch J.E."/>
            <person name="Chamberlin H.M."/>
            <person name="Gupta B.P."/>
            <person name="Miller R.D."/>
            <person name="Baird S.E."/>
            <person name="Haag E.S."/>
        </authorList>
    </citation>
    <scope>NUCLEOTIDE SEQUENCE [LARGE SCALE GENOMIC DNA]</scope>
    <source>
        <strain evidence="1 2">AF16</strain>
    </source>
</reference>
<dbReference type="KEGG" id="cbr:CBG_26237"/>
<dbReference type="EMBL" id="HE600950">
    <property type="protein sequence ID" value="CAR99872.1"/>
    <property type="molecule type" value="Genomic_DNA"/>
</dbReference>
<dbReference type="RefSeq" id="XP_045099433.1">
    <property type="nucleotide sequence ID" value="XM_045244766.1"/>
</dbReference>
<dbReference type="CTD" id="68917718"/>